<comment type="function">
    <text evidence="9 10">Component of the FACT complex, a general chromatin factor that acts to reorganize nucleosomes. The FACT complex is involved in multiple processes that require DNA as a template such as mRNA elongation, DNA replication and DNA repair. During transcription elongation the FACT complex acts as a histone chaperone that both destabilizes and restores nucleosomal structure. It facilitates the passage of RNA polymerase II and transcription by promoting the dissociation of one histone H2A-H2B dimer from the nucleosome, then subsequently promotes the reestablishment of the nucleosome following the passage of RNA polymerase II.</text>
</comment>
<dbReference type="Proteomes" id="UP000245884">
    <property type="component" value="Unassembled WGS sequence"/>
</dbReference>
<comment type="similarity">
    <text evidence="1 10">Belongs to the SSRP1 family.</text>
</comment>
<evidence type="ECO:0000256" key="10">
    <source>
        <dbReference type="RuleBase" id="RU364013"/>
    </source>
</evidence>
<protein>
    <recommendedName>
        <fullName evidence="10">FACT complex subunit POB3</fullName>
    </recommendedName>
</protein>
<dbReference type="InterPro" id="IPR013719">
    <property type="entry name" value="RTT106/SPT16-like_middle_dom"/>
</dbReference>
<keyword evidence="6 10" id="KW-0804">Transcription</keyword>
<dbReference type="Gene3D" id="2.30.29.220">
    <property type="entry name" value="Structure-specific recognition protein (SSRP1)"/>
    <property type="match status" value="1"/>
</dbReference>
<dbReference type="InterPro" id="IPR024954">
    <property type="entry name" value="SSRP1_DD"/>
</dbReference>
<dbReference type="Gene3D" id="2.30.29.30">
    <property type="entry name" value="Pleckstrin-homology domain (PH domain)/Phosphotyrosine-binding domain (PTB)"/>
    <property type="match status" value="2"/>
</dbReference>
<feature type="compositionally biased region" description="Acidic residues" evidence="11">
    <location>
        <begin position="212"/>
        <end position="227"/>
    </location>
</feature>
<dbReference type="GO" id="GO:0003677">
    <property type="term" value="F:DNA binding"/>
    <property type="evidence" value="ECO:0007669"/>
    <property type="project" value="InterPro"/>
</dbReference>
<gene>
    <name evidence="13" type="ORF">BDZ90DRAFT_278562</name>
</gene>
<dbReference type="Pfam" id="PF08512">
    <property type="entry name" value="Rttp106-like_middle"/>
    <property type="match status" value="1"/>
</dbReference>
<evidence type="ECO:0000256" key="4">
    <source>
        <dbReference type="ARBA" id="ARBA00022763"/>
    </source>
</evidence>
<reference evidence="13 14" key="1">
    <citation type="journal article" date="2018" name="Mol. Biol. Evol.">
        <title>Broad Genomic Sampling Reveals a Smut Pathogenic Ancestry of the Fungal Clade Ustilaginomycotina.</title>
        <authorList>
            <person name="Kijpornyongpan T."/>
            <person name="Mondo S.J."/>
            <person name="Barry K."/>
            <person name="Sandor L."/>
            <person name="Lee J."/>
            <person name="Lipzen A."/>
            <person name="Pangilinan J."/>
            <person name="LaButti K."/>
            <person name="Hainaut M."/>
            <person name="Henrissat B."/>
            <person name="Grigoriev I.V."/>
            <person name="Spatafora J.W."/>
            <person name="Aime M.C."/>
        </authorList>
    </citation>
    <scope>NUCLEOTIDE SEQUENCE [LARGE SCALE GENOMIC DNA]</scope>
    <source>
        <strain evidence="13 14">MCA 5214</strain>
    </source>
</reference>
<dbReference type="Gene3D" id="2.30.29.150">
    <property type="match status" value="1"/>
</dbReference>
<dbReference type="InterPro" id="IPR011993">
    <property type="entry name" value="PH-like_dom_sf"/>
</dbReference>
<feature type="domain" description="Histone chaperone RTT106/FACT complex subunit SPT16-like middle" evidence="12">
    <location>
        <begin position="390"/>
        <end position="488"/>
    </location>
</feature>
<sequence length="588" mass="65086">MSNSGVVQYDNIFHNLEQNAGRLRFTKGGLGWKPTADSSGAAGSSSQTHTLEAERFRSFQWYKAARGYQLRINIDSESETEPPRDCFDGFKKEDYERVADMVRDLYDATLEAVETSTRGWNWGKAEIEDSDVRFYVKDKLAFEVPVAHIANSNIAGKTEVSMEFVHPESQQPATNTGATSGSGNKSGKKIRGDQLVEMRLHVPGTVDKSGGDDDDAEADGEDGGEEDTAANVFHDRIKRKADIGQAAGDSIIVFKEVLVLTPRGRYDIDMFPTFLRLRGKTYDYKVLYQSINRLFLLPKADEVHVQFVIGLDPPIRQGQTRYPYLVLQFPREEEMDAELNLDDETIQSKYEGKLKRRYEEPTFKVVTNLFKVLSGQKLTVPGSFSSSGEHASVKCNVKATEGLLYPLDKAMLWVSKQPIHVPYSDVHQVIFSRVGLGGSTAGVTSSKTFDLRVNTRSGTEHTFASINREEHDRLNAHFIERKLRVKNEMNESELGLAQALNDESSSDEAEDSDTGKKSRKSAAGGKAAAAAAGEDDDEDSEEDEDFQASSDDDGGSPSEASDEESDATMADGDDDDDERPAKKKKSSK</sequence>
<evidence type="ECO:0000313" key="14">
    <source>
        <dbReference type="Proteomes" id="UP000245884"/>
    </source>
</evidence>
<dbReference type="Pfam" id="PF03531">
    <property type="entry name" value="SSrecog"/>
    <property type="match status" value="1"/>
</dbReference>
<dbReference type="GO" id="GO:0035101">
    <property type="term" value="C:FACT complex"/>
    <property type="evidence" value="ECO:0007669"/>
    <property type="project" value="TreeGrafter"/>
</dbReference>
<dbReference type="CDD" id="cd13231">
    <property type="entry name" value="PH2_SSRP1-like"/>
    <property type="match status" value="1"/>
</dbReference>
<dbReference type="FunFam" id="2.30.29.150:FF:000001">
    <property type="entry name" value="Fact complex subunit ssrp1"/>
    <property type="match status" value="1"/>
</dbReference>
<dbReference type="PANTHER" id="PTHR45849:SF1">
    <property type="entry name" value="FACT COMPLEX SUBUNIT SSRP1"/>
    <property type="match status" value="1"/>
</dbReference>
<feature type="region of interest" description="Disordered" evidence="11">
    <location>
        <begin position="202"/>
        <end position="227"/>
    </location>
</feature>
<dbReference type="GO" id="GO:0031491">
    <property type="term" value="F:nucleosome binding"/>
    <property type="evidence" value="ECO:0007669"/>
    <property type="project" value="TreeGrafter"/>
</dbReference>
<keyword evidence="2 10" id="KW-0158">Chromosome</keyword>
<evidence type="ECO:0000313" key="13">
    <source>
        <dbReference type="EMBL" id="PWN29182.1"/>
    </source>
</evidence>
<dbReference type="RefSeq" id="XP_025363794.1">
    <property type="nucleotide sequence ID" value="XM_025509100.1"/>
</dbReference>
<feature type="compositionally biased region" description="Low complexity" evidence="11">
    <location>
        <begin position="521"/>
        <end position="532"/>
    </location>
</feature>
<feature type="region of interest" description="Disordered" evidence="11">
    <location>
        <begin position="497"/>
        <end position="588"/>
    </location>
</feature>
<keyword evidence="5 10" id="KW-0805">Transcription regulation</keyword>
<dbReference type="GeneID" id="37030923"/>
<dbReference type="InterPro" id="IPR048993">
    <property type="entry name" value="SSRP1-like_PH1"/>
</dbReference>
<dbReference type="CDD" id="cd13230">
    <property type="entry name" value="PH1_SSRP1-like"/>
    <property type="match status" value="1"/>
</dbReference>
<dbReference type="OrthoDB" id="498543at2759"/>
<evidence type="ECO:0000256" key="2">
    <source>
        <dbReference type="ARBA" id="ARBA00022454"/>
    </source>
</evidence>
<evidence type="ECO:0000256" key="1">
    <source>
        <dbReference type="ARBA" id="ARBA00010060"/>
    </source>
</evidence>
<dbReference type="InterPro" id="IPR000969">
    <property type="entry name" value="SSRP1/POB3"/>
</dbReference>
<dbReference type="STRING" id="1569628.A0A316UVD1"/>
<dbReference type="SMART" id="SM01287">
    <property type="entry name" value="Rtt106"/>
    <property type="match status" value="1"/>
</dbReference>
<evidence type="ECO:0000256" key="5">
    <source>
        <dbReference type="ARBA" id="ARBA00023015"/>
    </source>
</evidence>
<feature type="region of interest" description="Disordered" evidence="11">
    <location>
        <begin position="165"/>
        <end position="190"/>
    </location>
</feature>
<proteinExistence type="inferred from homology"/>
<feature type="compositionally biased region" description="Acidic residues" evidence="11">
    <location>
        <begin position="533"/>
        <end position="578"/>
    </location>
</feature>
<dbReference type="PANTHER" id="PTHR45849">
    <property type="entry name" value="FACT COMPLEX SUBUNIT SSRP1"/>
    <property type="match status" value="1"/>
</dbReference>
<dbReference type="GO" id="GO:0042393">
    <property type="term" value="F:histone binding"/>
    <property type="evidence" value="ECO:0007669"/>
    <property type="project" value="TreeGrafter"/>
</dbReference>
<evidence type="ECO:0000256" key="11">
    <source>
        <dbReference type="SAM" id="MobiDB-lite"/>
    </source>
</evidence>
<name>A0A316UVD1_9BASI</name>
<dbReference type="InterPro" id="IPR050454">
    <property type="entry name" value="RTT106/SSRP1_HistChap/FACT"/>
</dbReference>
<comment type="subcellular location">
    <subcellularLocation>
        <location evidence="10">Nucleus</location>
    </subcellularLocation>
    <subcellularLocation>
        <location evidence="10">Chromosome</location>
    </subcellularLocation>
</comment>
<dbReference type="InterPro" id="IPR035417">
    <property type="entry name" value="SSRP1/POB3_N"/>
</dbReference>
<accession>A0A316UVD1</accession>
<dbReference type="SUPFAM" id="SSF50729">
    <property type="entry name" value="PH domain-like"/>
    <property type="match status" value="1"/>
</dbReference>
<keyword evidence="7 10" id="KW-0234">DNA repair</keyword>
<dbReference type="Pfam" id="PF17292">
    <property type="entry name" value="POB3_N"/>
    <property type="match status" value="1"/>
</dbReference>
<dbReference type="GO" id="GO:0006260">
    <property type="term" value="P:DNA replication"/>
    <property type="evidence" value="ECO:0007669"/>
    <property type="project" value="UniProtKB-KW"/>
</dbReference>
<dbReference type="GO" id="GO:0006281">
    <property type="term" value="P:DNA repair"/>
    <property type="evidence" value="ECO:0007669"/>
    <property type="project" value="UniProtKB-KW"/>
</dbReference>
<feature type="compositionally biased region" description="Polar residues" evidence="11">
    <location>
        <begin position="168"/>
        <end position="185"/>
    </location>
</feature>
<evidence type="ECO:0000256" key="8">
    <source>
        <dbReference type="ARBA" id="ARBA00023242"/>
    </source>
</evidence>
<evidence type="ECO:0000256" key="9">
    <source>
        <dbReference type="ARBA" id="ARBA00025370"/>
    </source>
</evidence>
<keyword evidence="3 10" id="KW-0235">DNA replication</keyword>
<organism evidence="13 14">
    <name type="scientific">Jaminaea rosea</name>
    <dbReference type="NCBI Taxonomy" id="1569628"/>
    <lineage>
        <taxon>Eukaryota</taxon>
        <taxon>Fungi</taxon>
        <taxon>Dikarya</taxon>
        <taxon>Basidiomycota</taxon>
        <taxon>Ustilaginomycotina</taxon>
        <taxon>Exobasidiomycetes</taxon>
        <taxon>Microstromatales</taxon>
        <taxon>Microstromatales incertae sedis</taxon>
        <taxon>Jaminaea</taxon>
    </lineage>
</organism>
<evidence type="ECO:0000256" key="3">
    <source>
        <dbReference type="ARBA" id="ARBA00022705"/>
    </source>
</evidence>
<dbReference type="InterPro" id="IPR038167">
    <property type="entry name" value="SSRP1_sf"/>
</dbReference>
<keyword evidence="14" id="KW-1185">Reference proteome</keyword>
<evidence type="ECO:0000259" key="12">
    <source>
        <dbReference type="SMART" id="SM01287"/>
    </source>
</evidence>
<evidence type="ECO:0000256" key="7">
    <source>
        <dbReference type="ARBA" id="ARBA00023204"/>
    </source>
</evidence>
<dbReference type="EMBL" id="KZ819664">
    <property type="protein sequence ID" value="PWN29182.1"/>
    <property type="molecule type" value="Genomic_DNA"/>
</dbReference>
<dbReference type="Pfam" id="PF21103">
    <property type="entry name" value="PH1_SSRP1-like"/>
    <property type="match status" value="1"/>
</dbReference>
<evidence type="ECO:0000256" key="6">
    <source>
        <dbReference type="ARBA" id="ARBA00023163"/>
    </source>
</evidence>
<dbReference type="PRINTS" id="PR00887">
    <property type="entry name" value="SSRCOGNITION"/>
</dbReference>
<keyword evidence="4 10" id="KW-0227">DNA damage</keyword>
<keyword evidence="8 10" id="KW-0539">Nucleus</keyword>
<dbReference type="AlphaFoldDB" id="A0A316UVD1"/>